<dbReference type="Gene3D" id="1.10.10.60">
    <property type="entry name" value="Homeodomain-like"/>
    <property type="match status" value="2"/>
</dbReference>
<dbReference type="Pfam" id="PF00440">
    <property type="entry name" value="TetR_N"/>
    <property type="match status" value="2"/>
</dbReference>
<evidence type="ECO:0000256" key="1">
    <source>
        <dbReference type="ARBA" id="ARBA00023015"/>
    </source>
</evidence>
<keyword evidence="3" id="KW-0804">Transcription</keyword>
<gene>
    <name evidence="6" type="ORF">JOF56_008432</name>
</gene>
<proteinExistence type="predicted"/>
<dbReference type="Gene3D" id="1.10.357.10">
    <property type="entry name" value="Tetracycline Repressor, domain 2"/>
    <property type="match status" value="2"/>
</dbReference>
<keyword evidence="7" id="KW-1185">Reference proteome</keyword>
<evidence type="ECO:0000313" key="6">
    <source>
        <dbReference type="EMBL" id="MBP2328047.1"/>
    </source>
</evidence>
<dbReference type="Proteomes" id="UP001519332">
    <property type="component" value="Unassembled WGS sequence"/>
</dbReference>
<dbReference type="PROSITE" id="PS50977">
    <property type="entry name" value="HTH_TETR_2"/>
    <property type="match status" value="2"/>
</dbReference>
<dbReference type="EMBL" id="JAGINW010000001">
    <property type="protein sequence ID" value="MBP2328047.1"/>
    <property type="molecule type" value="Genomic_DNA"/>
</dbReference>
<dbReference type="SUPFAM" id="SSF46689">
    <property type="entry name" value="Homeodomain-like"/>
    <property type="match status" value="2"/>
</dbReference>
<dbReference type="PANTHER" id="PTHR30055:SF234">
    <property type="entry name" value="HTH-TYPE TRANSCRIPTIONAL REGULATOR BETI"/>
    <property type="match status" value="1"/>
</dbReference>
<evidence type="ECO:0000256" key="3">
    <source>
        <dbReference type="ARBA" id="ARBA00023163"/>
    </source>
</evidence>
<comment type="caution">
    <text evidence="6">The sequence shown here is derived from an EMBL/GenBank/DDBJ whole genome shotgun (WGS) entry which is preliminary data.</text>
</comment>
<feature type="domain" description="HTH tetR-type" evidence="5">
    <location>
        <begin position="210"/>
        <end position="270"/>
    </location>
</feature>
<name>A0ABS4TUH4_9PSEU</name>
<feature type="domain" description="HTH tetR-type" evidence="5">
    <location>
        <begin position="12"/>
        <end position="72"/>
    </location>
</feature>
<accession>A0ABS4TUH4</accession>
<dbReference type="InterPro" id="IPR009057">
    <property type="entry name" value="Homeodomain-like_sf"/>
</dbReference>
<dbReference type="InterPro" id="IPR050109">
    <property type="entry name" value="HTH-type_TetR-like_transc_reg"/>
</dbReference>
<dbReference type="PANTHER" id="PTHR30055">
    <property type="entry name" value="HTH-TYPE TRANSCRIPTIONAL REGULATOR RUTR"/>
    <property type="match status" value="1"/>
</dbReference>
<evidence type="ECO:0000256" key="4">
    <source>
        <dbReference type="PROSITE-ProRule" id="PRU00335"/>
    </source>
</evidence>
<dbReference type="PRINTS" id="PR00455">
    <property type="entry name" value="HTHTETR"/>
</dbReference>
<evidence type="ECO:0000256" key="2">
    <source>
        <dbReference type="ARBA" id="ARBA00023125"/>
    </source>
</evidence>
<dbReference type="InterPro" id="IPR001647">
    <property type="entry name" value="HTH_TetR"/>
</dbReference>
<keyword evidence="2 4" id="KW-0238">DNA-binding</keyword>
<dbReference type="RefSeq" id="WP_209645119.1">
    <property type="nucleotide sequence ID" value="NZ_JAGINW010000001.1"/>
</dbReference>
<sequence length="387" mass="42504">MDGKPVAGTRPRRRAEEILSHAAGLFRQNGYHGVGVDDIARSVGITGGAIYRHYRSKEHLLVAMIDRVVDRLAEVLGATLLEGGEPRLCVLAELTAGLCFTDGDLMSAYQREMRSLPAAQRDRVRDQQRELAGVWARALKAEVAGLAAPETRYRTAALIGLALTPLSHDAGLPQPEYHTMIVDLVLAAGRVPVPEYARSRGRASAEPDTSRRRDRILHEAIRLARAHGYPAVTIESIGAAAGIDGSTVYRHYRDKEDIFLTAYELAGRQLLSTLDDEALVHELVARYIDHALRHGDLVAVWLTESSHFTGTRSRDARGLQTTYTKRLVRALRGARPELDDEHAEVIVRAVFLLVNGAVSLGPATRFSEQRMRTLLGSMAGACLEVSR</sequence>
<reference evidence="6 7" key="1">
    <citation type="submission" date="2021-03" db="EMBL/GenBank/DDBJ databases">
        <title>Sequencing the genomes of 1000 actinobacteria strains.</title>
        <authorList>
            <person name="Klenk H.-P."/>
        </authorList>
    </citation>
    <scope>NUCLEOTIDE SEQUENCE [LARGE SCALE GENOMIC DNA]</scope>
    <source>
        <strain evidence="6 7">DSM 46670</strain>
    </source>
</reference>
<organism evidence="6 7">
    <name type="scientific">Kibdelosporangium banguiense</name>
    <dbReference type="NCBI Taxonomy" id="1365924"/>
    <lineage>
        <taxon>Bacteria</taxon>
        <taxon>Bacillati</taxon>
        <taxon>Actinomycetota</taxon>
        <taxon>Actinomycetes</taxon>
        <taxon>Pseudonocardiales</taxon>
        <taxon>Pseudonocardiaceae</taxon>
        <taxon>Kibdelosporangium</taxon>
    </lineage>
</organism>
<feature type="DNA-binding region" description="H-T-H motif" evidence="4">
    <location>
        <begin position="35"/>
        <end position="54"/>
    </location>
</feature>
<evidence type="ECO:0000313" key="7">
    <source>
        <dbReference type="Proteomes" id="UP001519332"/>
    </source>
</evidence>
<protein>
    <submittedName>
        <fullName evidence="6">AcrR family transcriptional regulator</fullName>
    </submittedName>
</protein>
<evidence type="ECO:0000259" key="5">
    <source>
        <dbReference type="PROSITE" id="PS50977"/>
    </source>
</evidence>
<keyword evidence="1" id="KW-0805">Transcription regulation</keyword>
<feature type="DNA-binding region" description="H-T-H motif" evidence="4">
    <location>
        <begin position="233"/>
        <end position="252"/>
    </location>
</feature>